<dbReference type="PANTHER" id="PTHR24416">
    <property type="entry name" value="TYROSINE-PROTEIN KINASE RECEPTOR"/>
    <property type="match status" value="1"/>
</dbReference>
<dbReference type="GO" id="GO:0043235">
    <property type="term" value="C:receptor complex"/>
    <property type="evidence" value="ECO:0007669"/>
    <property type="project" value="TreeGrafter"/>
</dbReference>
<organism evidence="5 6">
    <name type="scientific">Tropilaelaps mercedesae</name>
    <dbReference type="NCBI Taxonomy" id="418985"/>
    <lineage>
        <taxon>Eukaryota</taxon>
        <taxon>Metazoa</taxon>
        <taxon>Ecdysozoa</taxon>
        <taxon>Arthropoda</taxon>
        <taxon>Chelicerata</taxon>
        <taxon>Arachnida</taxon>
        <taxon>Acari</taxon>
        <taxon>Parasitiformes</taxon>
        <taxon>Mesostigmata</taxon>
        <taxon>Gamasina</taxon>
        <taxon>Dermanyssoidea</taxon>
        <taxon>Laelapidae</taxon>
        <taxon>Tropilaelaps</taxon>
    </lineage>
</organism>
<sequence>MRLVLEQRNLPISCLFDYELPEDSVRIYRPLGEGAFGKVYLGEYLKKEGCVFAVAIKAARDPKNLNAKLELLKEAEIMKQFKHVNILRLIGVLTQHDKCQIVTEFMMYGNLKDYLQDRRHLAAKQEINATHLTRMAVDISRGLTYLATLNYVHGDLACRNCLVHETLTIKLADFGFCKNLVDQNYNPVVYSGPMPVRWMSPEVLSTGVYHLQSDIWSFGVVLYEIITFGAHPYSTLDDYKVQDYIRSGGFPTLPQNVPSKLEALFLRIWSLNKDDRPSALELFEILTADPELLHPSPEESPSRLGYISFEAQKRQSARSSFVIGSKWASIPKTQSLHKCAHNTKQGITFSATQPTLLGIT</sequence>
<evidence type="ECO:0000256" key="1">
    <source>
        <dbReference type="ARBA" id="ARBA00004167"/>
    </source>
</evidence>
<evidence type="ECO:0000256" key="2">
    <source>
        <dbReference type="ARBA" id="ARBA00051243"/>
    </source>
</evidence>
<dbReference type="PROSITE" id="PS00107">
    <property type="entry name" value="PROTEIN_KINASE_ATP"/>
    <property type="match status" value="1"/>
</dbReference>
<dbReference type="STRING" id="418985.A0A1V9X8C7"/>
<dbReference type="GO" id="GO:0004714">
    <property type="term" value="F:transmembrane receptor protein tyrosine kinase activity"/>
    <property type="evidence" value="ECO:0007669"/>
    <property type="project" value="UniProtKB-EC"/>
</dbReference>
<dbReference type="Gene3D" id="1.10.510.10">
    <property type="entry name" value="Transferase(Phosphotransferase) domain 1"/>
    <property type="match status" value="1"/>
</dbReference>
<proteinExistence type="predicted"/>
<dbReference type="SUPFAM" id="SSF56112">
    <property type="entry name" value="Protein kinase-like (PK-like)"/>
    <property type="match status" value="1"/>
</dbReference>
<dbReference type="AlphaFoldDB" id="A0A1V9X8C7"/>
<comment type="catalytic activity">
    <reaction evidence="2">
        <text>L-tyrosyl-[protein] + ATP = O-phospho-L-tyrosyl-[protein] + ADP + H(+)</text>
        <dbReference type="Rhea" id="RHEA:10596"/>
        <dbReference type="Rhea" id="RHEA-COMP:10136"/>
        <dbReference type="Rhea" id="RHEA-COMP:20101"/>
        <dbReference type="ChEBI" id="CHEBI:15378"/>
        <dbReference type="ChEBI" id="CHEBI:30616"/>
        <dbReference type="ChEBI" id="CHEBI:46858"/>
        <dbReference type="ChEBI" id="CHEBI:61978"/>
        <dbReference type="ChEBI" id="CHEBI:456216"/>
        <dbReference type="EC" id="2.7.10.1"/>
    </reaction>
</comment>
<evidence type="ECO:0000313" key="5">
    <source>
        <dbReference type="EMBL" id="OQR69817.1"/>
    </source>
</evidence>
<evidence type="ECO:0000259" key="4">
    <source>
        <dbReference type="PROSITE" id="PS50011"/>
    </source>
</evidence>
<dbReference type="InterPro" id="IPR000719">
    <property type="entry name" value="Prot_kinase_dom"/>
</dbReference>
<dbReference type="Proteomes" id="UP000192247">
    <property type="component" value="Unassembled WGS sequence"/>
</dbReference>
<keyword evidence="3" id="KW-0067">ATP-binding</keyword>
<dbReference type="PROSITE" id="PS00109">
    <property type="entry name" value="PROTEIN_KINASE_TYR"/>
    <property type="match status" value="1"/>
</dbReference>
<dbReference type="Gene3D" id="3.30.200.20">
    <property type="entry name" value="Phosphorylase Kinase, domain 1"/>
    <property type="match status" value="1"/>
</dbReference>
<dbReference type="InterPro" id="IPR050122">
    <property type="entry name" value="RTK"/>
</dbReference>
<dbReference type="GO" id="GO:0007169">
    <property type="term" value="P:cell surface receptor protein tyrosine kinase signaling pathway"/>
    <property type="evidence" value="ECO:0007669"/>
    <property type="project" value="TreeGrafter"/>
</dbReference>
<dbReference type="Pfam" id="PF07714">
    <property type="entry name" value="PK_Tyr_Ser-Thr"/>
    <property type="match status" value="1"/>
</dbReference>
<dbReference type="InterPro" id="IPR017441">
    <property type="entry name" value="Protein_kinase_ATP_BS"/>
</dbReference>
<feature type="domain" description="Protein kinase" evidence="4">
    <location>
        <begin position="25"/>
        <end position="292"/>
    </location>
</feature>
<comment type="caution">
    <text evidence="5">The sequence shown here is derived from an EMBL/GenBank/DDBJ whole genome shotgun (WGS) entry which is preliminary data.</text>
</comment>
<dbReference type="EMBL" id="MNPL01019734">
    <property type="protein sequence ID" value="OQR69817.1"/>
    <property type="molecule type" value="Genomic_DNA"/>
</dbReference>
<dbReference type="PRINTS" id="PR00109">
    <property type="entry name" value="TYRKINASE"/>
</dbReference>
<dbReference type="InParanoid" id="A0A1V9X8C7"/>
<dbReference type="PROSITE" id="PS50011">
    <property type="entry name" value="PROTEIN_KINASE_DOM"/>
    <property type="match status" value="1"/>
</dbReference>
<dbReference type="InterPro" id="IPR011009">
    <property type="entry name" value="Kinase-like_dom_sf"/>
</dbReference>
<dbReference type="GO" id="GO:0005886">
    <property type="term" value="C:plasma membrane"/>
    <property type="evidence" value="ECO:0007669"/>
    <property type="project" value="TreeGrafter"/>
</dbReference>
<evidence type="ECO:0000256" key="3">
    <source>
        <dbReference type="PROSITE-ProRule" id="PRU10141"/>
    </source>
</evidence>
<keyword evidence="3" id="KW-0547">Nucleotide-binding</keyword>
<dbReference type="GO" id="GO:0005524">
    <property type="term" value="F:ATP binding"/>
    <property type="evidence" value="ECO:0007669"/>
    <property type="project" value="UniProtKB-UniRule"/>
</dbReference>
<dbReference type="InterPro" id="IPR001245">
    <property type="entry name" value="Ser-Thr/Tyr_kinase_cat_dom"/>
</dbReference>
<protein>
    <recommendedName>
        <fullName evidence="4">Protein kinase domain-containing protein</fullName>
    </recommendedName>
</protein>
<dbReference type="OrthoDB" id="10045779at2759"/>
<name>A0A1V9X8C7_9ACAR</name>
<evidence type="ECO:0000313" key="6">
    <source>
        <dbReference type="Proteomes" id="UP000192247"/>
    </source>
</evidence>
<comment type="subcellular location">
    <subcellularLocation>
        <location evidence="1">Membrane</location>
        <topology evidence="1">Single-pass membrane protein</topology>
    </subcellularLocation>
</comment>
<gene>
    <name evidence="5" type="ORF">BIW11_04284</name>
</gene>
<keyword evidence="6" id="KW-1185">Reference proteome</keyword>
<dbReference type="InterPro" id="IPR008266">
    <property type="entry name" value="Tyr_kinase_AS"/>
</dbReference>
<reference evidence="5 6" key="1">
    <citation type="journal article" date="2017" name="Gigascience">
        <title>Draft genome of the honey bee ectoparasitic mite, Tropilaelaps mercedesae, is shaped by the parasitic life history.</title>
        <authorList>
            <person name="Dong X."/>
            <person name="Armstrong S.D."/>
            <person name="Xia D."/>
            <person name="Makepeace B.L."/>
            <person name="Darby A.C."/>
            <person name="Kadowaki T."/>
        </authorList>
    </citation>
    <scope>NUCLEOTIDE SEQUENCE [LARGE SCALE GENOMIC DNA]</scope>
    <source>
        <strain evidence="5">Wuxi-XJTLU</strain>
    </source>
</reference>
<dbReference type="PANTHER" id="PTHR24416:SF489">
    <property type="entry name" value="PROTEIN KINASE DOMAIN-CONTAINING PROTEIN"/>
    <property type="match status" value="1"/>
</dbReference>
<feature type="binding site" evidence="3">
    <location>
        <position position="57"/>
    </location>
    <ligand>
        <name>ATP</name>
        <dbReference type="ChEBI" id="CHEBI:30616"/>
    </ligand>
</feature>
<accession>A0A1V9X8C7</accession>
<dbReference type="CDD" id="cd00192">
    <property type="entry name" value="PTKc"/>
    <property type="match status" value="1"/>
</dbReference>